<feature type="compositionally biased region" description="Polar residues" evidence="1">
    <location>
        <begin position="7"/>
        <end position="18"/>
    </location>
</feature>
<organism evidence="2 3">
    <name type="scientific">Schizopora paradoxa</name>
    <dbReference type="NCBI Taxonomy" id="27342"/>
    <lineage>
        <taxon>Eukaryota</taxon>
        <taxon>Fungi</taxon>
        <taxon>Dikarya</taxon>
        <taxon>Basidiomycota</taxon>
        <taxon>Agaricomycotina</taxon>
        <taxon>Agaricomycetes</taxon>
        <taxon>Hymenochaetales</taxon>
        <taxon>Schizoporaceae</taxon>
        <taxon>Schizopora</taxon>
    </lineage>
</organism>
<accession>A0A0H2QWU0</accession>
<dbReference type="AlphaFoldDB" id="A0A0H2QWU0"/>
<keyword evidence="3" id="KW-1185">Reference proteome</keyword>
<evidence type="ECO:0000313" key="3">
    <source>
        <dbReference type="Proteomes" id="UP000053477"/>
    </source>
</evidence>
<evidence type="ECO:0000313" key="2">
    <source>
        <dbReference type="EMBL" id="KLO03789.1"/>
    </source>
</evidence>
<sequence>MTLLRQLVSSSHSPSLQHCTPAPAASRRVPSLPSTLPSANSSSKIPHALQGSA</sequence>
<dbReference type="EMBL" id="KQ087029">
    <property type="protein sequence ID" value="KLO03789.1"/>
    <property type="molecule type" value="Genomic_DNA"/>
</dbReference>
<protein>
    <submittedName>
        <fullName evidence="2">Uncharacterized protein</fullName>
    </submittedName>
</protein>
<evidence type="ECO:0000256" key="1">
    <source>
        <dbReference type="SAM" id="MobiDB-lite"/>
    </source>
</evidence>
<reference evidence="2 3" key="1">
    <citation type="submission" date="2015-04" db="EMBL/GenBank/DDBJ databases">
        <title>Complete genome sequence of Schizopora paradoxa KUC8140, a cosmopolitan wood degrader in East Asia.</title>
        <authorList>
            <consortium name="DOE Joint Genome Institute"/>
            <person name="Min B."/>
            <person name="Park H."/>
            <person name="Jang Y."/>
            <person name="Kim J.-J."/>
            <person name="Kim K.H."/>
            <person name="Pangilinan J."/>
            <person name="Lipzen A."/>
            <person name="Riley R."/>
            <person name="Grigoriev I.V."/>
            <person name="Spatafora J.W."/>
            <person name="Choi I.-G."/>
        </authorList>
    </citation>
    <scope>NUCLEOTIDE SEQUENCE [LARGE SCALE GENOMIC DNA]</scope>
    <source>
        <strain evidence="2 3">KUC8140</strain>
    </source>
</reference>
<proteinExistence type="predicted"/>
<dbReference type="Proteomes" id="UP000053477">
    <property type="component" value="Unassembled WGS sequence"/>
</dbReference>
<name>A0A0H2QWU0_9AGAM</name>
<feature type="region of interest" description="Disordered" evidence="1">
    <location>
        <begin position="1"/>
        <end position="53"/>
    </location>
</feature>
<gene>
    <name evidence="2" type="ORF">SCHPADRAFT_911979</name>
</gene>
<dbReference type="InParanoid" id="A0A0H2QWU0"/>
<feature type="compositionally biased region" description="Polar residues" evidence="1">
    <location>
        <begin position="32"/>
        <end position="44"/>
    </location>
</feature>